<sequence>MKTYSADTVPLQLLTIQTKKGERWIFVGSPAVLPDDMDISNAIVDVWFSNIQDIPQDASIRSLVEMMDKQNLSSDARTSIYTPGTDTLQ</sequence>
<accession>A0A3B1AAV3</accession>
<organism evidence="1">
    <name type="scientific">hydrothermal vent metagenome</name>
    <dbReference type="NCBI Taxonomy" id="652676"/>
    <lineage>
        <taxon>unclassified sequences</taxon>
        <taxon>metagenomes</taxon>
        <taxon>ecological metagenomes</taxon>
    </lineage>
</organism>
<reference evidence="1" key="1">
    <citation type="submission" date="2018-06" db="EMBL/GenBank/DDBJ databases">
        <authorList>
            <person name="Zhirakovskaya E."/>
        </authorList>
    </citation>
    <scope>NUCLEOTIDE SEQUENCE</scope>
</reference>
<protein>
    <submittedName>
        <fullName evidence="1">Uncharacterized protein</fullName>
    </submittedName>
</protein>
<dbReference type="EMBL" id="UOFT01000054">
    <property type="protein sequence ID" value="VAW96982.1"/>
    <property type="molecule type" value="Genomic_DNA"/>
</dbReference>
<gene>
    <name evidence="1" type="ORF">MNBD_GAMMA23-1409</name>
</gene>
<dbReference type="AlphaFoldDB" id="A0A3B1AAV3"/>
<name>A0A3B1AAV3_9ZZZZ</name>
<proteinExistence type="predicted"/>
<evidence type="ECO:0000313" key="1">
    <source>
        <dbReference type="EMBL" id="VAW96982.1"/>
    </source>
</evidence>